<dbReference type="EMBL" id="JAGGLP010000037">
    <property type="protein sequence ID" value="MBP2055994.1"/>
    <property type="molecule type" value="Genomic_DNA"/>
</dbReference>
<organism evidence="1 2">
    <name type="scientific">Streptomyces griseochromogenes</name>
    <dbReference type="NCBI Taxonomy" id="68214"/>
    <lineage>
        <taxon>Bacteria</taxon>
        <taxon>Bacillati</taxon>
        <taxon>Actinomycetota</taxon>
        <taxon>Actinomycetes</taxon>
        <taxon>Kitasatosporales</taxon>
        <taxon>Streptomycetaceae</taxon>
        <taxon>Streptomyces</taxon>
    </lineage>
</organism>
<name>A0ABS4M8I9_9ACTN</name>
<protein>
    <submittedName>
        <fullName evidence="1">Uncharacterized protein</fullName>
    </submittedName>
</protein>
<comment type="caution">
    <text evidence="1">The sequence shown here is derived from an EMBL/GenBank/DDBJ whole genome shotgun (WGS) entry which is preliminary data.</text>
</comment>
<evidence type="ECO:0000313" key="1">
    <source>
        <dbReference type="EMBL" id="MBP2055994.1"/>
    </source>
</evidence>
<proteinExistence type="predicted"/>
<reference evidence="1 2" key="1">
    <citation type="submission" date="2021-03" db="EMBL/GenBank/DDBJ databases">
        <title>Genomic Encyclopedia of Type Strains, Phase IV (KMG-IV): sequencing the most valuable type-strain genomes for metagenomic binning, comparative biology and taxonomic classification.</title>
        <authorList>
            <person name="Goeker M."/>
        </authorList>
    </citation>
    <scope>NUCLEOTIDE SEQUENCE [LARGE SCALE GENOMIC DNA]</scope>
    <source>
        <strain evidence="1 2">DSM 40499</strain>
    </source>
</reference>
<keyword evidence="2" id="KW-1185">Reference proteome</keyword>
<sequence length="57" mass="5973">MKFSTLPEKLKRRMWVYGAIGALAAGAMAARGSITLAGSRAAGRVSWGMACRPYVAG</sequence>
<gene>
    <name evidence="1" type="ORF">J2Z21_009011</name>
</gene>
<dbReference type="Proteomes" id="UP001519309">
    <property type="component" value="Unassembled WGS sequence"/>
</dbReference>
<evidence type="ECO:0000313" key="2">
    <source>
        <dbReference type="Proteomes" id="UP001519309"/>
    </source>
</evidence>
<accession>A0ABS4M8I9</accession>